<dbReference type="SUPFAM" id="SSF53955">
    <property type="entry name" value="Lysozyme-like"/>
    <property type="match status" value="1"/>
</dbReference>
<dbReference type="Proteomes" id="UP000276568">
    <property type="component" value="Unassembled WGS sequence"/>
</dbReference>
<feature type="domain" description="Glycosyl transferase family 51" evidence="2">
    <location>
        <begin position="47"/>
        <end position="216"/>
    </location>
</feature>
<sequence length="237" mass="26844">MKKILHIFLAIVVVLSISLASLAFYGYVQFQRFSAQTGSLTTLVEQVENSDSYVEYHDLPNTLIRATVSIEDHRFFEHDGVDYIGLVRAILSQINENLLKSGGSTITQQLAKNLYGQYDSNLSWKLAEFFFARELESHYSKSEIFALYVNVINYGNGYVGIKEASDGYFGKEPADLSDAQCTILAGIPQVPNKYELTSTENVQDAKERQKLVLDAMVEYKYLNQTQADEIYAESIWQ</sequence>
<dbReference type="GO" id="GO:0008955">
    <property type="term" value="F:peptidoglycan glycosyltransferase activity"/>
    <property type="evidence" value="ECO:0007669"/>
    <property type="project" value="TreeGrafter"/>
</dbReference>
<evidence type="ECO:0000256" key="1">
    <source>
        <dbReference type="ARBA" id="ARBA00022679"/>
    </source>
</evidence>
<dbReference type="EMBL" id="RJQC01000003">
    <property type="protein sequence ID" value="RNM29828.1"/>
    <property type="molecule type" value="Genomic_DNA"/>
</dbReference>
<protein>
    <submittedName>
        <fullName evidence="3">Penicillin-binding protein</fullName>
    </submittedName>
</protein>
<proteinExistence type="predicted"/>
<reference evidence="3 4" key="1">
    <citation type="submission" date="2018-11" db="EMBL/GenBank/DDBJ databases">
        <title>Clostridium sp. nov., a member of the family Erysipelotrichaceae isolated from pig faeces.</title>
        <authorList>
            <person name="Chang Y.-H."/>
        </authorList>
    </citation>
    <scope>NUCLEOTIDE SEQUENCE [LARGE SCALE GENOMIC DNA]</scope>
    <source>
        <strain evidence="3 4">YH-panp20</strain>
    </source>
</reference>
<gene>
    <name evidence="3" type="ORF">EDX97_09390</name>
</gene>
<dbReference type="Gene3D" id="1.10.3810.10">
    <property type="entry name" value="Biosynthetic peptidoglycan transglycosylase-like"/>
    <property type="match status" value="1"/>
</dbReference>
<dbReference type="RefSeq" id="WP_128520892.1">
    <property type="nucleotide sequence ID" value="NZ_JALFCT010000016.1"/>
</dbReference>
<comment type="caution">
    <text evidence="3">The sequence shown here is derived from an EMBL/GenBank/DDBJ whole genome shotgun (WGS) entry which is preliminary data.</text>
</comment>
<evidence type="ECO:0000313" key="4">
    <source>
        <dbReference type="Proteomes" id="UP000276568"/>
    </source>
</evidence>
<organism evidence="3 4">
    <name type="scientific">Absicoccus porci</name>
    <dbReference type="NCBI Taxonomy" id="2486576"/>
    <lineage>
        <taxon>Bacteria</taxon>
        <taxon>Bacillati</taxon>
        <taxon>Bacillota</taxon>
        <taxon>Erysipelotrichia</taxon>
        <taxon>Erysipelotrichales</taxon>
        <taxon>Erysipelotrichaceae</taxon>
        <taxon>Absicoccus</taxon>
    </lineage>
</organism>
<dbReference type="InterPro" id="IPR023346">
    <property type="entry name" value="Lysozyme-like_dom_sf"/>
</dbReference>
<keyword evidence="1" id="KW-0808">Transferase</keyword>
<dbReference type="InterPro" id="IPR036950">
    <property type="entry name" value="PBP_transglycosylase"/>
</dbReference>
<keyword evidence="4" id="KW-1185">Reference proteome</keyword>
<evidence type="ECO:0000259" key="2">
    <source>
        <dbReference type="Pfam" id="PF00912"/>
    </source>
</evidence>
<dbReference type="InterPro" id="IPR050396">
    <property type="entry name" value="Glycosyltr_51/Transpeptidase"/>
</dbReference>
<dbReference type="OrthoDB" id="9766909at2"/>
<dbReference type="PANTHER" id="PTHR32282">
    <property type="entry name" value="BINDING PROTEIN TRANSPEPTIDASE, PUTATIVE-RELATED"/>
    <property type="match status" value="1"/>
</dbReference>
<dbReference type="PANTHER" id="PTHR32282:SF33">
    <property type="entry name" value="PEPTIDOGLYCAN GLYCOSYLTRANSFERASE"/>
    <property type="match status" value="1"/>
</dbReference>
<name>A0A3N0HYR5_9FIRM</name>
<dbReference type="InterPro" id="IPR001264">
    <property type="entry name" value="Glyco_trans_51"/>
</dbReference>
<evidence type="ECO:0000313" key="3">
    <source>
        <dbReference type="EMBL" id="RNM29828.1"/>
    </source>
</evidence>
<dbReference type="AlphaFoldDB" id="A0A3N0HYR5"/>
<dbReference type="Pfam" id="PF00912">
    <property type="entry name" value="Transgly"/>
    <property type="match status" value="1"/>
</dbReference>
<accession>A0A3N0HYR5</accession>